<dbReference type="EMBL" id="LXQA010977986">
    <property type="protein sequence ID" value="MCI79632.1"/>
    <property type="molecule type" value="Genomic_DNA"/>
</dbReference>
<comment type="caution">
    <text evidence="1">The sequence shown here is derived from an EMBL/GenBank/DDBJ whole genome shotgun (WGS) entry which is preliminary data.</text>
</comment>
<accession>A0A392UWY4</accession>
<proteinExistence type="predicted"/>
<evidence type="ECO:0000313" key="1">
    <source>
        <dbReference type="EMBL" id="MCI79632.1"/>
    </source>
</evidence>
<feature type="non-terminal residue" evidence="1">
    <location>
        <position position="1"/>
    </location>
</feature>
<keyword evidence="2" id="KW-1185">Reference proteome</keyword>
<sequence length="35" mass="3794">SRFVVLTKVTPPGLISPNNGDLGFVALCFIFRLDS</sequence>
<protein>
    <submittedName>
        <fullName evidence="1">Uncharacterized protein</fullName>
    </submittedName>
</protein>
<evidence type="ECO:0000313" key="2">
    <source>
        <dbReference type="Proteomes" id="UP000265520"/>
    </source>
</evidence>
<organism evidence="1 2">
    <name type="scientific">Trifolium medium</name>
    <dbReference type="NCBI Taxonomy" id="97028"/>
    <lineage>
        <taxon>Eukaryota</taxon>
        <taxon>Viridiplantae</taxon>
        <taxon>Streptophyta</taxon>
        <taxon>Embryophyta</taxon>
        <taxon>Tracheophyta</taxon>
        <taxon>Spermatophyta</taxon>
        <taxon>Magnoliopsida</taxon>
        <taxon>eudicotyledons</taxon>
        <taxon>Gunneridae</taxon>
        <taxon>Pentapetalae</taxon>
        <taxon>rosids</taxon>
        <taxon>fabids</taxon>
        <taxon>Fabales</taxon>
        <taxon>Fabaceae</taxon>
        <taxon>Papilionoideae</taxon>
        <taxon>50 kb inversion clade</taxon>
        <taxon>NPAAA clade</taxon>
        <taxon>Hologalegina</taxon>
        <taxon>IRL clade</taxon>
        <taxon>Trifolieae</taxon>
        <taxon>Trifolium</taxon>
    </lineage>
</organism>
<reference evidence="1 2" key="1">
    <citation type="journal article" date="2018" name="Front. Plant Sci.">
        <title>Red Clover (Trifolium pratense) and Zigzag Clover (T. medium) - A Picture of Genomic Similarities and Differences.</title>
        <authorList>
            <person name="Dluhosova J."/>
            <person name="Istvanek J."/>
            <person name="Nedelnik J."/>
            <person name="Repkova J."/>
        </authorList>
    </citation>
    <scope>NUCLEOTIDE SEQUENCE [LARGE SCALE GENOMIC DNA]</scope>
    <source>
        <strain evidence="2">cv. 10/8</strain>
        <tissue evidence="1">Leaf</tissue>
    </source>
</reference>
<dbReference type="AlphaFoldDB" id="A0A392UWY4"/>
<name>A0A392UWY4_9FABA</name>
<dbReference type="Proteomes" id="UP000265520">
    <property type="component" value="Unassembled WGS sequence"/>
</dbReference>